<keyword evidence="3" id="KW-1185">Reference proteome</keyword>
<feature type="compositionally biased region" description="Low complexity" evidence="1">
    <location>
        <begin position="694"/>
        <end position="703"/>
    </location>
</feature>
<feature type="compositionally biased region" description="Polar residues" evidence="1">
    <location>
        <begin position="465"/>
        <end position="486"/>
    </location>
</feature>
<protein>
    <submittedName>
        <fullName evidence="2">Uncharacterized protein</fullName>
    </submittedName>
</protein>
<feature type="region of interest" description="Disordered" evidence="1">
    <location>
        <begin position="554"/>
        <end position="703"/>
    </location>
</feature>
<organism evidence="2 3">
    <name type="scientific">Sporormia fimetaria CBS 119925</name>
    <dbReference type="NCBI Taxonomy" id="1340428"/>
    <lineage>
        <taxon>Eukaryota</taxon>
        <taxon>Fungi</taxon>
        <taxon>Dikarya</taxon>
        <taxon>Ascomycota</taxon>
        <taxon>Pezizomycotina</taxon>
        <taxon>Dothideomycetes</taxon>
        <taxon>Pleosporomycetidae</taxon>
        <taxon>Pleosporales</taxon>
        <taxon>Sporormiaceae</taxon>
        <taxon>Sporormia</taxon>
    </lineage>
</organism>
<gene>
    <name evidence="2" type="ORF">M011DRAFT_266555</name>
</gene>
<feature type="compositionally biased region" description="Basic and acidic residues" evidence="1">
    <location>
        <begin position="447"/>
        <end position="459"/>
    </location>
</feature>
<feature type="compositionally biased region" description="Basic and acidic residues" evidence="1">
    <location>
        <begin position="115"/>
        <end position="126"/>
    </location>
</feature>
<feature type="compositionally biased region" description="Polar residues" evidence="1">
    <location>
        <begin position="613"/>
        <end position="624"/>
    </location>
</feature>
<feature type="compositionally biased region" description="Basic and acidic residues" evidence="1">
    <location>
        <begin position="280"/>
        <end position="297"/>
    </location>
</feature>
<feature type="compositionally biased region" description="Basic and acidic residues" evidence="1">
    <location>
        <begin position="498"/>
        <end position="509"/>
    </location>
</feature>
<dbReference type="OrthoDB" id="3946796at2759"/>
<feature type="compositionally biased region" description="Acidic residues" evidence="1">
    <location>
        <begin position="238"/>
        <end position="248"/>
    </location>
</feature>
<dbReference type="AlphaFoldDB" id="A0A6A6UY59"/>
<feature type="compositionally biased region" description="Basic residues" evidence="1">
    <location>
        <begin position="130"/>
        <end position="149"/>
    </location>
</feature>
<name>A0A6A6UY59_9PLEO</name>
<reference evidence="2" key="1">
    <citation type="journal article" date="2020" name="Stud. Mycol.">
        <title>101 Dothideomycetes genomes: a test case for predicting lifestyles and emergence of pathogens.</title>
        <authorList>
            <person name="Haridas S."/>
            <person name="Albert R."/>
            <person name="Binder M."/>
            <person name="Bloem J."/>
            <person name="Labutti K."/>
            <person name="Salamov A."/>
            <person name="Andreopoulos B."/>
            <person name="Baker S."/>
            <person name="Barry K."/>
            <person name="Bills G."/>
            <person name="Bluhm B."/>
            <person name="Cannon C."/>
            <person name="Castanera R."/>
            <person name="Culley D."/>
            <person name="Daum C."/>
            <person name="Ezra D."/>
            <person name="Gonzalez J."/>
            <person name="Henrissat B."/>
            <person name="Kuo A."/>
            <person name="Liang C."/>
            <person name="Lipzen A."/>
            <person name="Lutzoni F."/>
            <person name="Magnuson J."/>
            <person name="Mondo S."/>
            <person name="Nolan M."/>
            <person name="Ohm R."/>
            <person name="Pangilinan J."/>
            <person name="Park H.-J."/>
            <person name="Ramirez L."/>
            <person name="Alfaro M."/>
            <person name="Sun H."/>
            <person name="Tritt A."/>
            <person name="Yoshinaga Y."/>
            <person name="Zwiers L.-H."/>
            <person name="Turgeon B."/>
            <person name="Goodwin S."/>
            <person name="Spatafora J."/>
            <person name="Crous P."/>
            <person name="Grigoriev I."/>
        </authorList>
    </citation>
    <scope>NUCLEOTIDE SEQUENCE</scope>
    <source>
        <strain evidence="2">CBS 119925</strain>
    </source>
</reference>
<sequence>MLKFVRICGDPCQGPGAPALATGGDREPKQRKQRILHFRPRAPLVHANARLSLAPISLIATFPPSLRVFYLLSIPATMRVTRAAMRAGADADAKPTPTDIERIPLSAVSSNPLRESADSEHVEIETKPMPPKRTKSKGGGRKGTRGKRGKAAEQEHEEHEEHADPVVLEDVRRAAGSPASDAASDDLINVPIDASGQIPMSDERPASPSSRAVRMTRRQLAKHEEDASGHPEAPAPSEVEEPAPEQEEIQTQQEPEAQLEAETVGPAQPVDAEAAPEPTESAKHVEELTPDQPREDAPGTSTQVTTPARNPSGSPPRSPLRLEESIGAMDALEEAVENVIQSSSPTSSRSKQQKAAPVTERASSSKPTRKSSVAGSARPSMARASSVRARPNRESRMPGEVTDYLASKRRPISISFPTPPPPPKAAKRPTVSNFQLPGEAVAAKLKAQKEERLRREQEGGQRPQSATLSRAPTVRSSKPPTKSTFQLPGEAVAAKLKAQREERLKREAEGTTSRRTSVVLPTRAVKSTKPPTVPKFSLPGESVAAKLKAQREERLKREEEEAAKKATFKARPAPTHKAAPAVRQTAASKARVSIMAGGVENQGSTIPPKRMSTMPSSAPITSAKPSKPVAAPVDAAALKQKGREVFNRDKIQREEQDKERREKEEAAKRARAEAAERGRIASREWAERQKKKTAAVSAAKVSA</sequence>
<feature type="compositionally biased region" description="Polar residues" evidence="1">
    <location>
        <begin position="361"/>
        <end position="374"/>
    </location>
</feature>
<proteinExistence type="predicted"/>
<accession>A0A6A6UY59</accession>
<feature type="compositionally biased region" description="Low complexity" evidence="1">
    <location>
        <begin position="174"/>
        <end position="186"/>
    </location>
</feature>
<evidence type="ECO:0000256" key="1">
    <source>
        <dbReference type="SAM" id="MobiDB-lite"/>
    </source>
</evidence>
<evidence type="ECO:0000313" key="2">
    <source>
        <dbReference type="EMBL" id="KAF2742446.1"/>
    </source>
</evidence>
<feature type="compositionally biased region" description="Basic and acidic residues" evidence="1">
    <location>
        <begin position="150"/>
        <end position="173"/>
    </location>
</feature>
<feature type="compositionally biased region" description="Basic and acidic residues" evidence="1">
    <location>
        <begin position="641"/>
        <end position="688"/>
    </location>
</feature>
<evidence type="ECO:0000313" key="3">
    <source>
        <dbReference type="Proteomes" id="UP000799440"/>
    </source>
</evidence>
<dbReference type="EMBL" id="MU006608">
    <property type="protein sequence ID" value="KAF2742446.1"/>
    <property type="molecule type" value="Genomic_DNA"/>
</dbReference>
<feature type="compositionally biased region" description="Basic and acidic residues" evidence="1">
    <location>
        <begin position="554"/>
        <end position="564"/>
    </location>
</feature>
<feature type="region of interest" description="Disordered" evidence="1">
    <location>
        <begin position="87"/>
        <end position="540"/>
    </location>
</feature>
<feature type="compositionally biased region" description="Low complexity" evidence="1">
    <location>
        <begin position="249"/>
        <end position="258"/>
    </location>
</feature>
<dbReference type="Proteomes" id="UP000799440">
    <property type="component" value="Unassembled WGS sequence"/>
</dbReference>